<reference evidence="1" key="1">
    <citation type="submission" date="2018-02" db="EMBL/GenBank/DDBJ databases">
        <title>Rhizophora mucronata_Transcriptome.</title>
        <authorList>
            <person name="Meera S.P."/>
            <person name="Sreeshan A."/>
            <person name="Augustine A."/>
        </authorList>
    </citation>
    <scope>NUCLEOTIDE SEQUENCE</scope>
    <source>
        <tissue evidence="1">Leaf</tissue>
    </source>
</reference>
<proteinExistence type="predicted"/>
<accession>A0A2P2NBX9</accession>
<protein>
    <submittedName>
        <fullName evidence="1">Uncharacterized protein</fullName>
    </submittedName>
</protein>
<sequence length="58" mass="6811">MHYTSSNEWQGPKYSILNFNMKLYFNKHNANHDNNGYNLHTNSPMVHIGSLKTMEKDP</sequence>
<evidence type="ECO:0000313" key="1">
    <source>
        <dbReference type="EMBL" id="MBX39986.1"/>
    </source>
</evidence>
<name>A0A2P2NBX9_RHIMU</name>
<dbReference type="EMBL" id="GGEC01059502">
    <property type="protein sequence ID" value="MBX39986.1"/>
    <property type="molecule type" value="Transcribed_RNA"/>
</dbReference>
<organism evidence="1">
    <name type="scientific">Rhizophora mucronata</name>
    <name type="common">Asiatic mangrove</name>
    <dbReference type="NCBI Taxonomy" id="61149"/>
    <lineage>
        <taxon>Eukaryota</taxon>
        <taxon>Viridiplantae</taxon>
        <taxon>Streptophyta</taxon>
        <taxon>Embryophyta</taxon>
        <taxon>Tracheophyta</taxon>
        <taxon>Spermatophyta</taxon>
        <taxon>Magnoliopsida</taxon>
        <taxon>eudicotyledons</taxon>
        <taxon>Gunneridae</taxon>
        <taxon>Pentapetalae</taxon>
        <taxon>rosids</taxon>
        <taxon>fabids</taxon>
        <taxon>Malpighiales</taxon>
        <taxon>Rhizophoraceae</taxon>
        <taxon>Rhizophora</taxon>
    </lineage>
</organism>
<dbReference type="AlphaFoldDB" id="A0A2P2NBX9"/>